<keyword evidence="5 9" id="KW-0456">Lyase</keyword>
<dbReference type="FunFam" id="1.50.10.130:FF:000002">
    <property type="entry name" value="Ent-copalyl diphosphate synthase, chloroplastic"/>
    <property type="match status" value="1"/>
</dbReference>
<dbReference type="SFLD" id="SFLDG01014">
    <property type="entry name" value="Terpene_Cyclase_Like_1_N-term"/>
    <property type="match status" value="1"/>
</dbReference>
<evidence type="ECO:0000256" key="5">
    <source>
        <dbReference type="ARBA" id="ARBA00023239"/>
    </source>
</evidence>
<dbReference type="GO" id="GO:0010333">
    <property type="term" value="F:terpene synthase activity"/>
    <property type="evidence" value="ECO:0007669"/>
    <property type="project" value="InterPro"/>
</dbReference>
<dbReference type="InterPro" id="IPR005630">
    <property type="entry name" value="Terpene_synthase_metal-bd"/>
</dbReference>
<dbReference type="EMBL" id="KP889107">
    <property type="protein sequence ID" value="ALE19952.1"/>
    <property type="molecule type" value="mRNA"/>
</dbReference>
<dbReference type="GO" id="GO:0009686">
    <property type="term" value="P:gibberellin biosynthetic process"/>
    <property type="evidence" value="ECO:0007669"/>
    <property type="project" value="TreeGrafter"/>
</dbReference>
<dbReference type="Gene3D" id="1.10.600.10">
    <property type="entry name" value="Farnesyl Diphosphate Synthase"/>
    <property type="match status" value="1"/>
</dbReference>
<dbReference type="Gene3D" id="1.50.10.160">
    <property type="match status" value="1"/>
</dbReference>
<dbReference type="PANTHER" id="PTHR31739:SF34">
    <property type="entry name" value="TERPENE SYNTHASE METAL-BINDING DOMAIN-CONTAINING PROTEIN"/>
    <property type="match status" value="1"/>
</dbReference>
<dbReference type="FunFam" id="1.10.600.10:FF:000005">
    <property type="entry name" value="Ent-kaur-16-ene synthase, chloroplastic"/>
    <property type="match status" value="1"/>
</dbReference>
<proteinExistence type="evidence at transcript level"/>
<evidence type="ECO:0000256" key="2">
    <source>
        <dbReference type="ARBA" id="ARBA00006333"/>
    </source>
</evidence>
<dbReference type="InterPro" id="IPR001906">
    <property type="entry name" value="Terpene_synth_N"/>
</dbReference>
<evidence type="ECO:0000256" key="4">
    <source>
        <dbReference type="ARBA" id="ARBA00022842"/>
    </source>
</evidence>
<dbReference type="Gene3D" id="1.50.10.130">
    <property type="entry name" value="Terpene synthase, N-terminal domain"/>
    <property type="match status" value="1"/>
</dbReference>
<organism evidence="9">
    <name type="scientific">Euphorbia peplus</name>
    <name type="common">Petty spurge</name>
    <dbReference type="NCBI Taxonomy" id="38846"/>
    <lineage>
        <taxon>Eukaryota</taxon>
        <taxon>Viridiplantae</taxon>
        <taxon>Streptophyta</taxon>
        <taxon>Embryophyta</taxon>
        <taxon>Tracheophyta</taxon>
        <taxon>Spermatophyta</taxon>
        <taxon>Magnoliopsida</taxon>
        <taxon>eudicotyledons</taxon>
        <taxon>Gunneridae</taxon>
        <taxon>Pentapetalae</taxon>
        <taxon>rosids</taxon>
        <taxon>fabids</taxon>
        <taxon>Malpighiales</taxon>
        <taxon>Euphorbiaceae</taxon>
        <taxon>Euphorbioideae</taxon>
        <taxon>Euphorbieae</taxon>
        <taxon>Euphorbia</taxon>
        <taxon>Euphorbia subgen. Esula</taxon>
        <taxon>Euphorbia sect. Tithymalus</taxon>
    </lineage>
</organism>
<reference evidence="9" key="1">
    <citation type="submission" date="2015-03" db="EMBL/GenBank/DDBJ databases">
        <title>Expanding the landscape of diterpene structural diversity by combinatorial biosynthesis.</title>
        <authorList>
            <person name="Andersen-Ranberg J."/>
            <person name="Nielsen M.T."/>
            <person name="Jensen N.B."/>
            <person name="Pateraki I."/>
            <person name="Bach S.S."/>
            <person name="Hamberger B."/>
            <person name="Bohlmann J."/>
            <person name="Kongstad K.T."/>
            <person name="Staerk D."/>
            <person name="Moeller B.L."/>
            <person name="Hamberger B."/>
        </authorList>
    </citation>
    <scope>NUCLEOTIDE SEQUENCE</scope>
</reference>
<evidence type="ECO:0000256" key="6">
    <source>
        <dbReference type="SAM" id="Coils"/>
    </source>
</evidence>
<dbReference type="InterPro" id="IPR050148">
    <property type="entry name" value="Terpene_synthase-like"/>
</dbReference>
<evidence type="ECO:0000259" key="7">
    <source>
        <dbReference type="Pfam" id="PF01397"/>
    </source>
</evidence>
<comment type="cofactor">
    <cofactor evidence="1">
        <name>Mg(2+)</name>
        <dbReference type="ChEBI" id="CHEBI:18420"/>
    </cofactor>
</comment>
<keyword evidence="4" id="KW-0460">Magnesium</keyword>
<dbReference type="SUPFAM" id="SSF48576">
    <property type="entry name" value="Terpenoid synthases"/>
    <property type="match status" value="1"/>
</dbReference>
<feature type="domain" description="Terpene synthase N-terminal" evidence="7">
    <location>
        <begin position="224"/>
        <end position="424"/>
    </location>
</feature>
<dbReference type="SMR" id="A0A0M4M9R4"/>
<accession>A0A0M4M9R4</accession>
<dbReference type="Pfam" id="PF01397">
    <property type="entry name" value="Terpene_synth"/>
    <property type="match status" value="1"/>
</dbReference>
<evidence type="ECO:0000313" key="9">
    <source>
        <dbReference type="EMBL" id="ALE19952.1"/>
    </source>
</evidence>
<dbReference type="AlphaFoldDB" id="A0A0M4M9R4"/>
<feature type="coiled-coil region" evidence="6">
    <location>
        <begin position="711"/>
        <end position="738"/>
    </location>
</feature>
<comment type="similarity">
    <text evidence="2">Belongs to the terpene synthase family.</text>
</comment>
<dbReference type="PANTHER" id="PTHR31739">
    <property type="entry name" value="ENT-COPALYL DIPHOSPHATE SYNTHASE, CHLOROPLASTIC"/>
    <property type="match status" value="1"/>
</dbReference>
<evidence type="ECO:0000256" key="1">
    <source>
        <dbReference type="ARBA" id="ARBA00001946"/>
    </source>
</evidence>
<name>A0A0M4M9R4_EUPPE</name>
<dbReference type="OrthoDB" id="2343925at2759"/>
<dbReference type="Pfam" id="PF03936">
    <property type="entry name" value="Terpene_synth_C"/>
    <property type="match status" value="1"/>
</dbReference>
<keyword evidence="3" id="KW-0479">Metal-binding</keyword>
<dbReference type="InterPro" id="IPR036965">
    <property type="entry name" value="Terpene_synth_N_sf"/>
</dbReference>
<sequence>MQVSLSLTTGSEPCITRIHAPSDAPLKQRNNEREKGTLELNGKVSLKKMGEMLRTIENVPIVGSTSSYDTAWVGMVPCSSNSSKPLFPESLKWIMENQNPEGNWAVDHAHHPLLLKDSLSSTLACVLALHKWNLAPQLVHSGLDFIGSNLWAAMDFRQRSPLGFDVIFPGMIHQAIDLGINLPFNNSSIENMLTNPLLDIQSFEAGKTSHIAYFAEGLGSRLKDWEQLLQYQTSNGSLFNSPSTTAAAAIHLRDEKCLNYLHSLTKQFDNGAVPTLYPLDARTRISIIDSLEKFGIHSHFIQEMTILLDQIYSFWKEGNEEIFKDPGCCATAFRLLRKHGYDVSSDSLAEFEKKEIFYHSSAASAHEIDTKSILELFRASQMKILQNEPILDRIYDWTSIFLRDQLVKGLIENKSLYEEVNFALGHPFANLDRLEARSYIDNYDPYDVPLLKTSYRSSNIDNKDLWTIAFQDFNKCQALHRVELDYLEKWVKEYKLDTLKWARQKTEYALFTIGAILSEPEYADARISWSQNTVFVTIVDDFFDYGGSLDECRNLINLMHKWDDHLTVGFLSEKVEIVFYSMYGTLNDLAAKAEVRQGRCVRSHLVNLWIWVMENMLKEREWADYNLVPTFYEYVAAGHITIGLGPVLLIALYFMGYPLSEDVVQSQEYKGVYLNVSIIARLLNDRVTVKRESAQGKLNGVSLFVEHGRGAVDEETSMKEVERLVESHKRELLRLIVQKTEGSVVPQSCKDLAWRVSKVLHLLYMDDDGFTCPVKMLNATNAIVNEPLLLTS</sequence>
<gene>
    <name evidence="9" type="primary">TPS8</name>
</gene>
<dbReference type="GO" id="GO:0009507">
    <property type="term" value="C:chloroplast"/>
    <property type="evidence" value="ECO:0007669"/>
    <property type="project" value="TreeGrafter"/>
</dbReference>
<protein>
    <submittedName>
        <fullName evidence="9">Diterpene synthase class I</fullName>
        <ecNumber evidence="9">4.2.3.-</ecNumber>
    </submittedName>
</protein>
<evidence type="ECO:0000256" key="3">
    <source>
        <dbReference type="ARBA" id="ARBA00022723"/>
    </source>
</evidence>
<dbReference type="EC" id="4.2.3.-" evidence="9"/>
<dbReference type="InterPro" id="IPR008949">
    <property type="entry name" value="Isoprenoid_synthase_dom_sf"/>
</dbReference>
<feature type="domain" description="Terpene synthase metal-binding" evidence="8">
    <location>
        <begin position="492"/>
        <end position="730"/>
    </location>
</feature>
<dbReference type="InterPro" id="IPR008930">
    <property type="entry name" value="Terpenoid_cyclase/PrenylTrfase"/>
</dbReference>
<evidence type="ECO:0000259" key="8">
    <source>
        <dbReference type="Pfam" id="PF03936"/>
    </source>
</evidence>
<dbReference type="GO" id="GO:0000287">
    <property type="term" value="F:magnesium ion binding"/>
    <property type="evidence" value="ECO:0007669"/>
    <property type="project" value="InterPro"/>
</dbReference>
<keyword evidence="6" id="KW-0175">Coiled coil</keyword>
<dbReference type="SUPFAM" id="SSF48239">
    <property type="entry name" value="Terpenoid cyclases/Protein prenyltransferases"/>
    <property type="match status" value="2"/>
</dbReference>